<evidence type="ECO:0000256" key="16">
    <source>
        <dbReference type="PIRSR" id="PIRSR605478-4"/>
    </source>
</evidence>
<dbReference type="InterPro" id="IPR029061">
    <property type="entry name" value="THDP-binding"/>
</dbReference>
<dbReference type="InterPro" id="IPR020826">
    <property type="entry name" value="Transketolase_BS"/>
</dbReference>
<name>A0A0W1A5U3_9GAMM</name>
<dbReference type="CDD" id="cd07033">
    <property type="entry name" value="TPP_PYR_DXS_TK_like"/>
    <property type="match status" value="1"/>
</dbReference>
<keyword evidence="7 16" id="KW-0479">Metal-binding</keyword>
<dbReference type="EMBL" id="LNZB01000051">
    <property type="protein sequence ID" value="KTD76649.1"/>
    <property type="molecule type" value="Genomic_DNA"/>
</dbReference>
<comment type="catalytic activity">
    <reaction evidence="11 18">
        <text>D-sedoheptulose 7-phosphate + D-glyceraldehyde 3-phosphate = aldehydo-D-ribose 5-phosphate + D-xylulose 5-phosphate</text>
        <dbReference type="Rhea" id="RHEA:10508"/>
        <dbReference type="ChEBI" id="CHEBI:57483"/>
        <dbReference type="ChEBI" id="CHEBI:57737"/>
        <dbReference type="ChEBI" id="CHEBI:58273"/>
        <dbReference type="ChEBI" id="CHEBI:59776"/>
        <dbReference type="EC" id="2.2.1.1"/>
    </reaction>
</comment>
<feature type="binding site" evidence="15">
    <location>
        <position position="260"/>
    </location>
    <ligand>
        <name>thiamine diphosphate</name>
        <dbReference type="ChEBI" id="CHEBI:58937"/>
    </ligand>
</feature>
<evidence type="ECO:0000256" key="13">
    <source>
        <dbReference type="PIRSR" id="PIRSR605478-1"/>
    </source>
</evidence>
<dbReference type="InterPro" id="IPR009014">
    <property type="entry name" value="Transketo_C/PFOR_II"/>
</dbReference>
<evidence type="ECO:0000256" key="17">
    <source>
        <dbReference type="PIRSR" id="PIRSR605478-5"/>
    </source>
</evidence>
<evidence type="ECO:0000313" key="21">
    <source>
        <dbReference type="Proteomes" id="UP000054729"/>
    </source>
</evidence>
<evidence type="ECO:0000256" key="6">
    <source>
        <dbReference type="ARBA" id="ARBA00022679"/>
    </source>
</evidence>
<comment type="similarity">
    <text evidence="3 18">Belongs to the transketolase family.</text>
</comment>
<dbReference type="InterPro" id="IPR055152">
    <property type="entry name" value="Transketolase-like_C_2"/>
</dbReference>
<feature type="binding site" evidence="16">
    <location>
        <position position="185"/>
    </location>
    <ligand>
        <name>Mg(2+)</name>
        <dbReference type="ChEBI" id="CHEBI:18420"/>
    </ligand>
</feature>
<evidence type="ECO:0000256" key="18">
    <source>
        <dbReference type="RuleBase" id="RU004996"/>
    </source>
</evidence>
<evidence type="ECO:0000256" key="10">
    <source>
        <dbReference type="ARBA" id="ARBA00023052"/>
    </source>
</evidence>
<feature type="binding site" evidence="14">
    <location>
        <position position="260"/>
    </location>
    <ligand>
        <name>substrate</name>
    </ligand>
</feature>
<feature type="binding site" evidence="16">
    <location>
        <position position="155"/>
    </location>
    <ligand>
        <name>Mg(2+)</name>
        <dbReference type="ChEBI" id="CHEBI:18420"/>
    </ligand>
</feature>
<evidence type="ECO:0000256" key="15">
    <source>
        <dbReference type="PIRSR" id="PIRSR605478-3"/>
    </source>
</evidence>
<comment type="cofactor">
    <cofactor evidence="18">
        <name>Mg(2+)</name>
        <dbReference type="ChEBI" id="CHEBI:18420"/>
    </cofactor>
    <cofactor evidence="18">
        <name>Ca(2+)</name>
        <dbReference type="ChEBI" id="CHEBI:29108"/>
    </cofactor>
    <cofactor evidence="18">
        <name>Mn(2+)</name>
        <dbReference type="ChEBI" id="CHEBI:29035"/>
    </cofactor>
    <cofactor evidence="18">
        <name>Co(2+)</name>
        <dbReference type="ChEBI" id="CHEBI:48828"/>
    </cofactor>
    <text evidence="18">Binds 1 Mg(2+) ion per subunit. Can also utilize other divalent metal cations, such as Ca(2+), Mn(2+) and Co(2+).</text>
</comment>
<comment type="subunit">
    <text evidence="4 18">Homodimer.</text>
</comment>
<dbReference type="AlphaFoldDB" id="A0A0W1A5U3"/>
<feature type="binding site" evidence="14">
    <location>
        <position position="469"/>
    </location>
    <ligand>
        <name>substrate</name>
    </ligand>
</feature>
<dbReference type="EC" id="2.2.1.1" evidence="5 12"/>
<evidence type="ECO:0000256" key="12">
    <source>
        <dbReference type="NCBIfam" id="TIGR00232"/>
    </source>
</evidence>
<comment type="cofactor">
    <cofactor evidence="15">
        <name>thiamine diphosphate</name>
        <dbReference type="ChEBI" id="CHEBI:58937"/>
    </cofactor>
    <text evidence="15">Binds 1 thiamine pyrophosphate per subunit. During the reaction, the substrate forms a covalent intermediate with the cofactor.</text>
</comment>
<evidence type="ECO:0000259" key="19">
    <source>
        <dbReference type="SMART" id="SM00861"/>
    </source>
</evidence>
<keyword evidence="9 16" id="KW-0460">Magnesium</keyword>
<dbReference type="GO" id="GO:0005829">
    <property type="term" value="C:cytosol"/>
    <property type="evidence" value="ECO:0007669"/>
    <property type="project" value="TreeGrafter"/>
</dbReference>
<dbReference type="InterPro" id="IPR005478">
    <property type="entry name" value="Transketolase_bac-like"/>
</dbReference>
<feature type="binding site" evidence="14">
    <location>
        <position position="26"/>
    </location>
    <ligand>
        <name>substrate</name>
    </ligand>
</feature>
<evidence type="ECO:0000256" key="3">
    <source>
        <dbReference type="ARBA" id="ARBA00007131"/>
    </source>
</evidence>
<dbReference type="CDD" id="cd02012">
    <property type="entry name" value="TPP_TK"/>
    <property type="match status" value="1"/>
</dbReference>
<evidence type="ECO:0000256" key="1">
    <source>
        <dbReference type="ARBA" id="ARBA00001913"/>
    </source>
</evidence>
<dbReference type="FunFam" id="3.40.50.970:FF:000003">
    <property type="entry name" value="Transketolase"/>
    <property type="match status" value="1"/>
</dbReference>
<evidence type="ECO:0000256" key="7">
    <source>
        <dbReference type="ARBA" id="ARBA00022723"/>
    </source>
</evidence>
<dbReference type="SMART" id="SM00861">
    <property type="entry name" value="Transket_pyr"/>
    <property type="match status" value="1"/>
</dbReference>
<dbReference type="InterPro" id="IPR033247">
    <property type="entry name" value="Transketolase_fam"/>
</dbReference>
<dbReference type="Pfam" id="PF00456">
    <property type="entry name" value="Transketolase_N"/>
    <property type="match status" value="1"/>
</dbReference>
<dbReference type="Pfam" id="PF22613">
    <property type="entry name" value="Transketolase_C_1"/>
    <property type="match status" value="1"/>
</dbReference>
<dbReference type="InterPro" id="IPR049557">
    <property type="entry name" value="Transketolase_CS"/>
</dbReference>
<feature type="binding site" evidence="15">
    <location>
        <position position="66"/>
    </location>
    <ligand>
        <name>thiamine diphosphate</name>
        <dbReference type="ChEBI" id="CHEBI:58937"/>
    </ligand>
</feature>
<feature type="binding site" evidence="15">
    <location>
        <position position="437"/>
    </location>
    <ligand>
        <name>thiamine diphosphate</name>
        <dbReference type="ChEBI" id="CHEBI:58937"/>
    </ligand>
</feature>
<feature type="binding site" evidence="14">
    <location>
        <position position="473"/>
    </location>
    <ligand>
        <name>substrate</name>
    </ligand>
</feature>
<comment type="cofactor">
    <cofactor evidence="16">
        <name>Mg(2+)</name>
        <dbReference type="ChEBI" id="CHEBI:18420"/>
    </cofactor>
    <text evidence="16">Binds 1 Mg(2+) ion per subunit. Can also utilize other divalent metal cations, such as Ca(2+), Mn(2+) and Co(2+).</text>
</comment>
<comment type="cofactor">
    <cofactor evidence="1">
        <name>Ca(2+)</name>
        <dbReference type="ChEBI" id="CHEBI:29108"/>
    </cofactor>
</comment>
<protein>
    <recommendedName>
        <fullName evidence="5 12">Transketolase</fullName>
        <ecNumber evidence="5 12">2.2.1.1</ecNumber>
    </recommendedName>
</protein>
<keyword evidence="10 15" id="KW-0786">Thiamine pyrophosphate</keyword>
<feature type="binding site" evidence="14">
    <location>
        <position position="520"/>
    </location>
    <ligand>
        <name>substrate</name>
    </ligand>
</feature>
<feature type="active site" description="Proton donor" evidence="13">
    <location>
        <position position="411"/>
    </location>
</feature>
<dbReference type="Pfam" id="PF02779">
    <property type="entry name" value="Transket_pyr"/>
    <property type="match status" value="1"/>
</dbReference>
<keyword evidence="8 18" id="KW-0106">Calcium</keyword>
<reference evidence="20 21" key="1">
    <citation type="submission" date="2015-11" db="EMBL/GenBank/DDBJ databases">
        <title>Genomic analysis of 38 Legionella species identifies large and diverse effector repertoires.</title>
        <authorList>
            <person name="Burstein D."/>
            <person name="Amaro F."/>
            <person name="Zusman T."/>
            <person name="Lifshitz Z."/>
            <person name="Cohen O."/>
            <person name="Gilbert J.A."/>
            <person name="Pupko T."/>
            <person name="Shuman H.A."/>
            <person name="Segal G."/>
        </authorList>
    </citation>
    <scope>NUCLEOTIDE SEQUENCE [LARGE SCALE GENOMIC DNA]</scope>
    <source>
        <strain evidence="20 21">ATCC 51914</strain>
    </source>
</reference>
<dbReference type="FunFam" id="3.40.50.920:FF:000003">
    <property type="entry name" value="Transketolase"/>
    <property type="match status" value="1"/>
</dbReference>
<dbReference type="InterPro" id="IPR005475">
    <property type="entry name" value="Transketolase-like_Pyr-bd"/>
</dbReference>
<evidence type="ECO:0000256" key="2">
    <source>
        <dbReference type="ARBA" id="ARBA00001941"/>
    </source>
</evidence>
<dbReference type="Proteomes" id="UP000054729">
    <property type="component" value="Unassembled WGS sequence"/>
</dbReference>
<feature type="binding site" evidence="16">
    <location>
        <position position="187"/>
    </location>
    <ligand>
        <name>Mg(2+)</name>
        <dbReference type="ChEBI" id="CHEBI:18420"/>
    </ligand>
</feature>
<dbReference type="NCBIfam" id="TIGR00232">
    <property type="entry name" value="tktlase_bact"/>
    <property type="match status" value="1"/>
</dbReference>
<feature type="binding site" evidence="14">
    <location>
        <position position="384"/>
    </location>
    <ligand>
        <name>substrate</name>
    </ligand>
</feature>
<proteinExistence type="inferred from homology"/>
<sequence length="668" mass="73389">MNRFTELANAVRLLSVDAVNQAQSGHPGMPLGMADIATVLWKQFLKHNPTNPHWFNRDRFVLSNGHGSMLLYALLHLSGYQLSMDELKHFRQLNSKTPGHPEFGHTPGVETTTGPLGQGLANAVGMALAEKILANDFNRDHFQIIDHYTYAFVGDGCLMEGISHEACSLAGTMGLDKLIVFYDDNGISIDGKVESWFTDDTATRFKAYNWQVIGPIDGHDTKAIEASTKEARANTTQPSLIICKTIIGLGSSVAGSEKAHGAPLSADDIAKVREYFNWPYAPFEIPDPIYQDWNHCEQGEKEEQQWLQQLHDYQKQYPTEYSELLRRANGDLPDNWNESKASFLNQCLSNSKSVATRKASQQCIEHFAALLPEMIGGSADLTGSNNTDWTGAKAISGHHLSGNYVYYGVREFGMAAIMNGIALHGGFIPYGGTFLVFSDYARNAIRLSALMKQRVIYVFTHDSIGLGEDGPTHQPIEHATMLRVTPGMSVWRPADLVETTVAWEQALEHHNGPSALLLSRQNLPALNHNPSSAELIKNGGYILVDSNGQPDAILISTGSEVQLAVKAAEQAKSQGFNVRVVSMPCAERFLAQDESYKEHVLPSKVRTRVAIEAASSPYWYQFVGLDGAVVGIDGFGVSAPAEQAFNYFGITVNKIISTLEAITKQTIK</sequence>
<dbReference type="PANTHER" id="PTHR43522">
    <property type="entry name" value="TRANSKETOLASE"/>
    <property type="match status" value="1"/>
</dbReference>
<feature type="site" description="Important for catalytic activity" evidence="17">
    <location>
        <position position="260"/>
    </location>
</feature>
<feature type="site" description="Important for catalytic activity" evidence="17">
    <location>
        <position position="26"/>
    </location>
</feature>
<feature type="binding site" evidence="15">
    <location>
        <position position="185"/>
    </location>
    <ligand>
        <name>thiamine diphosphate</name>
        <dbReference type="ChEBI" id="CHEBI:58937"/>
    </ligand>
</feature>
<dbReference type="Gene3D" id="3.40.50.970">
    <property type="match status" value="2"/>
</dbReference>
<dbReference type="GO" id="GO:0004802">
    <property type="term" value="F:transketolase activity"/>
    <property type="evidence" value="ECO:0007669"/>
    <property type="project" value="UniProtKB-UniRule"/>
</dbReference>
<evidence type="ECO:0000256" key="5">
    <source>
        <dbReference type="ARBA" id="ARBA00013152"/>
    </source>
</evidence>
<dbReference type="SUPFAM" id="SSF52922">
    <property type="entry name" value="TK C-terminal domain-like"/>
    <property type="match status" value="1"/>
</dbReference>
<accession>A0A0W1A5U3</accession>
<dbReference type="RefSeq" id="WP_058480990.1">
    <property type="nucleotide sequence ID" value="NZ_CAAAIQ010000001.1"/>
</dbReference>
<evidence type="ECO:0000256" key="9">
    <source>
        <dbReference type="ARBA" id="ARBA00022842"/>
    </source>
</evidence>
<evidence type="ECO:0000256" key="4">
    <source>
        <dbReference type="ARBA" id="ARBA00011738"/>
    </source>
</evidence>
<evidence type="ECO:0000256" key="14">
    <source>
        <dbReference type="PIRSR" id="PIRSR605478-2"/>
    </source>
</evidence>
<feature type="binding site" evidence="15">
    <location>
        <position position="156"/>
    </location>
    <ligand>
        <name>thiamine diphosphate</name>
        <dbReference type="ChEBI" id="CHEBI:58937"/>
    </ligand>
</feature>
<dbReference type="PANTHER" id="PTHR43522:SF2">
    <property type="entry name" value="TRANSKETOLASE 1-RELATED"/>
    <property type="match status" value="1"/>
</dbReference>
<feature type="binding site" evidence="15">
    <location>
        <begin position="114"/>
        <end position="116"/>
    </location>
    <ligand>
        <name>thiamine diphosphate</name>
        <dbReference type="ChEBI" id="CHEBI:58937"/>
    </ligand>
</feature>
<dbReference type="PROSITE" id="PS00802">
    <property type="entry name" value="TRANSKETOLASE_2"/>
    <property type="match status" value="1"/>
</dbReference>
<keyword evidence="21" id="KW-1185">Reference proteome</keyword>
<dbReference type="InterPro" id="IPR005474">
    <property type="entry name" value="Transketolase_N"/>
</dbReference>
<keyword evidence="6 18" id="KW-0808">Transferase</keyword>
<dbReference type="PATRIC" id="fig|66969.6.peg.2575"/>
<dbReference type="Gene3D" id="3.40.50.920">
    <property type="match status" value="1"/>
</dbReference>
<comment type="caution">
    <text evidence="20">The sequence shown here is derived from an EMBL/GenBank/DDBJ whole genome shotgun (WGS) entry which is preliminary data.</text>
</comment>
<feature type="binding site" evidence="14">
    <location>
        <position position="357"/>
    </location>
    <ligand>
        <name>substrate</name>
    </ligand>
</feature>
<dbReference type="GO" id="GO:0009052">
    <property type="term" value="P:pentose-phosphate shunt, non-oxidative branch"/>
    <property type="evidence" value="ECO:0007669"/>
    <property type="project" value="UniProtKB-ARBA"/>
</dbReference>
<feature type="binding site" evidence="14">
    <location>
        <position position="461"/>
    </location>
    <ligand>
        <name>substrate</name>
    </ligand>
</feature>
<evidence type="ECO:0000313" key="20">
    <source>
        <dbReference type="EMBL" id="KTD76649.1"/>
    </source>
</evidence>
<evidence type="ECO:0000256" key="8">
    <source>
        <dbReference type="ARBA" id="ARBA00022837"/>
    </source>
</evidence>
<dbReference type="FunFam" id="3.40.50.970:FF:000004">
    <property type="entry name" value="Transketolase"/>
    <property type="match status" value="1"/>
</dbReference>
<feature type="domain" description="Transketolase-like pyrimidine-binding" evidence="19">
    <location>
        <begin position="354"/>
        <end position="525"/>
    </location>
</feature>
<dbReference type="SUPFAM" id="SSF52518">
    <property type="entry name" value="Thiamin diphosphate-binding fold (THDP-binding)"/>
    <property type="match status" value="2"/>
</dbReference>
<dbReference type="PROSITE" id="PS00801">
    <property type="entry name" value="TRANSKETOLASE_1"/>
    <property type="match status" value="1"/>
</dbReference>
<dbReference type="GO" id="GO:0046872">
    <property type="term" value="F:metal ion binding"/>
    <property type="evidence" value="ECO:0007669"/>
    <property type="project" value="UniProtKB-KW"/>
</dbReference>
<gene>
    <name evidence="20" type="ORF">Lwal_2371</name>
</gene>
<comment type="cofactor">
    <cofactor evidence="2">
        <name>Co(2+)</name>
        <dbReference type="ChEBI" id="CHEBI:48828"/>
    </cofactor>
</comment>
<evidence type="ECO:0000256" key="11">
    <source>
        <dbReference type="ARBA" id="ARBA00049473"/>
    </source>
</evidence>
<organism evidence="20 21">
    <name type="scientific">Legionella waltersii</name>
    <dbReference type="NCBI Taxonomy" id="66969"/>
    <lineage>
        <taxon>Bacteria</taxon>
        <taxon>Pseudomonadati</taxon>
        <taxon>Pseudomonadota</taxon>
        <taxon>Gammaproteobacteria</taxon>
        <taxon>Legionellales</taxon>
        <taxon>Legionellaceae</taxon>
        <taxon>Legionella</taxon>
    </lineage>
</organism>
<comment type="function">
    <text evidence="18">Catalyzes the transfer of a two-carbon ketol group from a ketose donor to an aldose acceptor, via a covalent intermediate with the cofactor thiamine pyrophosphate.</text>
</comment>
<dbReference type="STRING" id="66969.Lwal_2371"/>